<comment type="caution">
    <text evidence="2">The sequence shown here is derived from an EMBL/GenBank/DDBJ whole genome shotgun (WGS) entry which is preliminary data.</text>
</comment>
<reference evidence="2 3" key="1">
    <citation type="submission" date="2023-05" db="EMBL/GenBank/DDBJ databases">
        <title>Streptantibioticus silvisoli sp. nov., acidotolerant actinomycetes 1 from pine litter.</title>
        <authorList>
            <person name="Swiecimska M."/>
            <person name="Golinska P."/>
            <person name="Sangal V."/>
            <person name="Wachnowicz B."/>
            <person name="Goodfellow M."/>
        </authorList>
    </citation>
    <scope>NUCLEOTIDE SEQUENCE</scope>
    <source>
        <strain evidence="2">SL13</strain>
        <strain evidence="1 3">SL54</strain>
    </source>
</reference>
<evidence type="ECO:0000313" key="3">
    <source>
        <dbReference type="Proteomes" id="UP001156398"/>
    </source>
</evidence>
<dbReference type="RefSeq" id="WP_271316730.1">
    <property type="nucleotide sequence ID" value="NZ_JAAGKO020000106.1"/>
</dbReference>
<dbReference type="EMBL" id="JAAGKO020000106">
    <property type="protein sequence ID" value="MDI5967647.1"/>
    <property type="molecule type" value="Genomic_DNA"/>
</dbReference>
<sequence>MSEQCEIEPLGGHEYLIRVRAEGQTVESRFQATQAVRDDLRVPDRDERRLIEATMDFLASRQGITKLPGLVDLDDIADSYGDYLDELRRTMAAA</sequence>
<name>A0AA90H6A2_9ACTN</name>
<gene>
    <name evidence="1" type="ORF">POF43_033835</name>
    <name evidence="2" type="ORF">POF50_022050</name>
</gene>
<evidence type="ECO:0008006" key="4">
    <source>
        <dbReference type="Google" id="ProtNLM"/>
    </source>
</evidence>
<evidence type="ECO:0000313" key="1">
    <source>
        <dbReference type="EMBL" id="MDI5967647.1"/>
    </source>
</evidence>
<keyword evidence="3" id="KW-1185">Reference proteome</keyword>
<dbReference type="EMBL" id="JABXJJ020000027">
    <property type="protein sequence ID" value="MDI5971986.1"/>
    <property type="molecule type" value="Genomic_DNA"/>
</dbReference>
<protein>
    <recommendedName>
        <fullName evidence="4">Phage tail assembly protein</fullName>
    </recommendedName>
</protein>
<dbReference type="Proteomes" id="UP001156398">
    <property type="component" value="Unassembled WGS sequence"/>
</dbReference>
<proteinExistence type="predicted"/>
<dbReference type="AlphaFoldDB" id="A0AA90H6A2"/>
<evidence type="ECO:0000313" key="2">
    <source>
        <dbReference type="EMBL" id="MDI5971986.1"/>
    </source>
</evidence>
<organism evidence="2">
    <name type="scientific">Streptantibioticus silvisoli</name>
    <dbReference type="NCBI Taxonomy" id="2705255"/>
    <lineage>
        <taxon>Bacteria</taxon>
        <taxon>Bacillati</taxon>
        <taxon>Actinomycetota</taxon>
        <taxon>Actinomycetes</taxon>
        <taxon>Kitasatosporales</taxon>
        <taxon>Streptomycetaceae</taxon>
        <taxon>Streptantibioticus</taxon>
    </lineage>
</organism>
<accession>A0AA90H6A2</accession>